<evidence type="ECO:0000256" key="6">
    <source>
        <dbReference type="ARBA" id="ARBA00011870"/>
    </source>
</evidence>
<dbReference type="SUPFAM" id="SSF57501">
    <property type="entry name" value="Cystine-knot cytokines"/>
    <property type="match status" value="1"/>
</dbReference>
<evidence type="ECO:0000256" key="25">
    <source>
        <dbReference type="ARBA" id="ARBA00081883"/>
    </source>
</evidence>
<evidence type="ECO:0000256" key="17">
    <source>
        <dbReference type="ARBA" id="ARBA00023180"/>
    </source>
</evidence>
<keyword evidence="29" id="KW-0732">Signal</keyword>
<dbReference type="Pfam" id="PF00007">
    <property type="entry name" value="Cys_knot"/>
    <property type="match status" value="1"/>
</dbReference>
<evidence type="ECO:0000256" key="15">
    <source>
        <dbReference type="ARBA" id="ARBA00023136"/>
    </source>
</evidence>
<keyword evidence="7 27" id="KW-0813">Transport</keyword>
<feature type="domain" description="Glycoprotein hormone subunit beta" evidence="30">
    <location>
        <begin position="20"/>
        <end position="120"/>
    </location>
</feature>
<dbReference type="SUPFAM" id="SSF103506">
    <property type="entry name" value="Mitochondrial carrier"/>
    <property type="match status" value="1"/>
</dbReference>
<dbReference type="PRINTS" id="PR00926">
    <property type="entry name" value="MITOCARRIER"/>
</dbReference>
<evidence type="ECO:0000256" key="20">
    <source>
        <dbReference type="ARBA" id="ARBA00041922"/>
    </source>
</evidence>
<keyword evidence="11" id="KW-0677">Repeat</keyword>
<dbReference type="SMART" id="SM00068">
    <property type="entry name" value="GHB"/>
    <property type="match status" value="1"/>
</dbReference>
<evidence type="ECO:0000256" key="27">
    <source>
        <dbReference type="RuleBase" id="RU000488"/>
    </source>
</evidence>
<dbReference type="InterPro" id="IPR002067">
    <property type="entry name" value="MCP"/>
</dbReference>
<evidence type="ECO:0000256" key="3">
    <source>
        <dbReference type="ARBA" id="ARBA00004613"/>
    </source>
</evidence>
<dbReference type="GO" id="GO:0005313">
    <property type="term" value="F:L-glutamate transmembrane transporter activity"/>
    <property type="evidence" value="ECO:0007669"/>
    <property type="project" value="UniProtKB-ARBA"/>
</dbReference>
<dbReference type="GO" id="GO:0015183">
    <property type="term" value="F:L-aspartate transmembrane transporter activity"/>
    <property type="evidence" value="ECO:0007669"/>
    <property type="project" value="TreeGrafter"/>
</dbReference>
<dbReference type="InterPro" id="IPR051028">
    <property type="entry name" value="Mito_Solute_Carrier"/>
</dbReference>
<name>A0AA88NQR4_CHASR</name>
<dbReference type="AlphaFoldDB" id="A0AA88NQR4"/>
<keyword evidence="15 26" id="KW-0472">Membrane</keyword>
<comment type="function">
    <text evidence="21">Mitochondrial glutamate/H(+) symporter. Responsible for the transport of glutamate from the cytosol into the mitochondrial matrix with the concomitant import of a proton. Plays a role in the control of glucose-stimulated insulin secretion.</text>
</comment>
<dbReference type="EMBL" id="JAUPFM010000001">
    <property type="protein sequence ID" value="KAK2861806.1"/>
    <property type="molecule type" value="Genomic_DNA"/>
</dbReference>
<dbReference type="FunFam" id="1.50.40.10:FF:000017">
    <property type="entry name" value="Solute carrier family 25 member 22a"/>
    <property type="match status" value="1"/>
</dbReference>
<evidence type="ECO:0000256" key="12">
    <source>
        <dbReference type="ARBA" id="ARBA00022792"/>
    </source>
</evidence>
<dbReference type="GO" id="GO:0010817">
    <property type="term" value="P:regulation of hormone levels"/>
    <property type="evidence" value="ECO:0007669"/>
    <property type="project" value="UniProtKB-ARBA"/>
</dbReference>
<comment type="catalytic activity">
    <reaction evidence="22">
        <text>L-glutamate(in) + H(+)(in) = L-glutamate(out) + H(+)(out)</text>
        <dbReference type="Rhea" id="RHEA:70955"/>
        <dbReference type="ChEBI" id="CHEBI:15378"/>
        <dbReference type="ChEBI" id="CHEBI:29985"/>
    </reaction>
</comment>
<feature type="repeat" description="Solcar" evidence="26">
    <location>
        <begin position="210"/>
        <end position="297"/>
    </location>
</feature>
<feature type="repeat" description="Solcar" evidence="26">
    <location>
        <begin position="305"/>
        <end position="425"/>
    </location>
</feature>
<dbReference type="FunFam" id="2.10.90.10:FF:000007">
    <property type="entry name" value="Luteinizing hormone beta subunit"/>
    <property type="match status" value="1"/>
</dbReference>
<evidence type="ECO:0000313" key="32">
    <source>
        <dbReference type="Proteomes" id="UP001187415"/>
    </source>
</evidence>
<keyword evidence="14" id="KW-0496">Mitochondrion</keyword>
<evidence type="ECO:0000256" key="4">
    <source>
        <dbReference type="ARBA" id="ARBA00006375"/>
    </source>
</evidence>
<keyword evidence="13" id="KW-1133">Transmembrane helix</keyword>
<evidence type="ECO:0000256" key="5">
    <source>
        <dbReference type="ARBA" id="ARBA00006552"/>
    </source>
</evidence>
<keyword evidence="9 26" id="KW-0812">Transmembrane</keyword>
<organism evidence="31 32">
    <name type="scientific">Channa striata</name>
    <name type="common">Snakehead murrel</name>
    <name type="synonym">Ophicephalus striatus</name>
    <dbReference type="NCBI Taxonomy" id="64152"/>
    <lineage>
        <taxon>Eukaryota</taxon>
        <taxon>Metazoa</taxon>
        <taxon>Chordata</taxon>
        <taxon>Craniata</taxon>
        <taxon>Vertebrata</taxon>
        <taxon>Euteleostomi</taxon>
        <taxon>Actinopterygii</taxon>
        <taxon>Neopterygii</taxon>
        <taxon>Teleostei</taxon>
        <taxon>Neoteleostei</taxon>
        <taxon>Acanthomorphata</taxon>
        <taxon>Anabantaria</taxon>
        <taxon>Anabantiformes</taxon>
        <taxon>Channoidei</taxon>
        <taxon>Channidae</taxon>
        <taxon>Channa</taxon>
    </lineage>
</organism>
<comment type="subcellular location">
    <subcellularLocation>
        <location evidence="2">Mitochondrion inner membrane</location>
        <topology evidence="2">Multi-pass membrane protein</topology>
    </subcellularLocation>
    <subcellularLocation>
        <location evidence="3 28">Secreted</location>
    </subcellularLocation>
</comment>
<evidence type="ECO:0000256" key="8">
    <source>
        <dbReference type="ARBA" id="ARBA00022525"/>
    </source>
</evidence>
<gene>
    <name evidence="31" type="ORF">Q5P01_001339</name>
</gene>
<evidence type="ECO:0000256" key="2">
    <source>
        <dbReference type="ARBA" id="ARBA00004448"/>
    </source>
</evidence>
<dbReference type="PANTHER" id="PTHR45678:SF13">
    <property type="entry name" value="SOLUTE CARRIER FAMILY 25 (MITOCHONDRIAL CARRIER: GLUTAMATE), MEMBER 22-RELATED"/>
    <property type="match status" value="1"/>
</dbReference>
<dbReference type="Gene3D" id="1.50.40.10">
    <property type="entry name" value="Mitochondrial carrier domain"/>
    <property type="match status" value="1"/>
</dbReference>
<keyword evidence="17" id="KW-0325">Glycoprotein</keyword>
<keyword evidence="16" id="KW-1015">Disulfide bond</keyword>
<reference evidence="31" key="1">
    <citation type="submission" date="2023-07" db="EMBL/GenBank/DDBJ databases">
        <title>Chromosome-level Genome Assembly of Striped Snakehead (Channa striata).</title>
        <authorList>
            <person name="Liu H."/>
        </authorList>
    </citation>
    <scope>NUCLEOTIDE SEQUENCE</scope>
    <source>
        <strain evidence="31">Gz</strain>
        <tissue evidence="31">Muscle</tissue>
    </source>
</reference>
<evidence type="ECO:0000256" key="29">
    <source>
        <dbReference type="SAM" id="SignalP"/>
    </source>
</evidence>
<dbReference type="InterPro" id="IPR006208">
    <property type="entry name" value="Glyco_hormone_CN"/>
</dbReference>
<evidence type="ECO:0000256" key="7">
    <source>
        <dbReference type="ARBA" id="ARBA00022448"/>
    </source>
</evidence>
<dbReference type="InterPro" id="IPR023395">
    <property type="entry name" value="MCP_dom_sf"/>
</dbReference>
<sequence>MESAVFSCWLLFLLFSPVAPMCLPTDFTLYVEKPECDFCVAINTTICMGFCYSRDSNMRDIIGSRFLIQRGCTYDKVEYRTAILPGCPVDSSPVFTYPVALGCHCGACKTESDECTHRASIDAAKCSKPLRPWRWRNKRRLPTQNPVEFSSHSFYSQPQRRVERLLKPPNLKTIFRTLVIDLTKGPLDLHSQLTSSIITSFKVIMSQQQISLPAKLINGGIAGIVGVTCVFPIDLAKTRLQNQRQGQQVYKSMMDCLVKTVRSEGYFGMYRGAAVNLTLVTPEKAIKLAANDFFRHHLAKNGKGLTVFKEMLAGCAAGMCQVIITTPMEMLKIQLQDAGRLAAQQQKPVIVSPSKLVVTNPVLSRSYNSGMVVSAPRAVSATQIAKELLQAHGIKGLYRGLGATLMRDVPFSIVYFPLFANLNHLGKPNPEQSSPFYWAFLSGCVAGSTAAVAVNPCDVVKTRLQSLNKGSNEETYNGVVDCVSKIMRKEGPSAFLKGAGCRALVIAPLFGIAQVMYFVGVGEYILDNSPLRLLSP</sequence>
<evidence type="ECO:0000256" key="9">
    <source>
        <dbReference type="ARBA" id="ARBA00022692"/>
    </source>
</evidence>
<dbReference type="InterPro" id="IPR018108">
    <property type="entry name" value="MCP_transmembrane"/>
</dbReference>
<evidence type="ECO:0000256" key="13">
    <source>
        <dbReference type="ARBA" id="ARBA00022989"/>
    </source>
</evidence>
<evidence type="ECO:0000256" key="14">
    <source>
        <dbReference type="ARBA" id="ARBA00023128"/>
    </source>
</evidence>
<dbReference type="InterPro" id="IPR001545">
    <property type="entry name" value="Gonadotropin_bsu"/>
</dbReference>
<keyword evidence="12" id="KW-0999">Mitochondrion inner membrane</keyword>
<comment type="similarity">
    <text evidence="5 28">Belongs to the glycoprotein hormones subunit beta family.</text>
</comment>
<dbReference type="InterPro" id="IPR018245">
    <property type="entry name" value="Gonadotropin_bsu_CS"/>
</dbReference>
<dbReference type="PROSITE" id="PS00689">
    <property type="entry name" value="GLYCO_HORMONE_BETA_2"/>
    <property type="match status" value="1"/>
</dbReference>
<feature type="chain" id="PRO_5041663853" description="Gonadotropin subunit beta-2" evidence="29">
    <location>
        <begin position="21"/>
        <end position="536"/>
    </location>
</feature>
<dbReference type="InterPro" id="IPR029034">
    <property type="entry name" value="Cystine-knot_cytokine"/>
</dbReference>
<evidence type="ECO:0000256" key="28">
    <source>
        <dbReference type="RuleBase" id="RU004069"/>
    </source>
</evidence>
<comment type="subunit">
    <text evidence="6">Heterodimer of an alpha and a beta chain.</text>
</comment>
<evidence type="ECO:0000256" key="23">
    <source>
        <dbReference type="ARBA" id="ARBA00069434"/>
    </source>
</evidence>
<dbReference type="GO" id="GO:0005743">
    <property type="term" value="C:mitochondrial inner membrane"/>
    <property type="evidence" value="ECO:0007669"/>
    <property type="project" value="UniProtKB-SubCell"/>
</dbReference>
<dbReference type="CDD" id="cd00069">
    <property type="entry name" value="GHB_like"/>
    <property type="match status" value="1"/>
</dbReference>
<dbReference type="GO" id="GO:0005576">
    <property type="term" value="C:extracellular region"/>
    <property type="evidence" value="ECO:0007669"/>
    <property type="project" value="UniProtKB-SubCell"/>
</dbReference>
<dbReference type="Proteomes" id="UP001187415">
    <property type="component" value="Unassembled WGS sequence"/>
</dbReference>
<evidence type="ECO:0000256" key="10">
    <source>
        <dbReference type="ARBA" id="ARBA00022702"/>
    </source>
</evidence>
<evidence type="ECO:0000256" key="22">
    <source>
        <dbReference type="ARBA" id="ARBA00048437"/>
    </source>
</evidence>
<accession>A0AA88NQR4</accession>
<evidence type="ECO:0000256" key="18">
    <source>
        <dbReference type="ARBA" id="ARBA00040262"/>
    </source>
</evidence>
<dbReference type="Pfam" id="PF00153">
    <property type="entry name" value="Mito_carr"/>
    <property type="match status" value="3"/>
</dbReference>
<proteinExistence type="inferred from homology"/>
<evidence type="ECO:0000256" key="16">
    <source>
        <dbReference type="ARBA" id="ARBA00023157"/>
    </source>
</evidence>
<evidence type="ECO:0000259" key="30">
    <source>
        <dbReference type="Pfam" id="PF00007"/>
    </source>
</evidence>
<dbReference type="GO" id="GO:0043490">
    <property type="term" value="P:malate-aspartate shuttle"/>
    <property type="evidence" value="ECO:0007669"/>
    <property type="project" value="TreeGrafter"/>
</dbReference>
<evidence type="ECO:0000256" key="11">
    <source>
        <dbReference type="ARBA" id="ARBA00022737"/>
    </source>
</evidence>
<keyword evidence="10 28" id="KW-0372">Hormone</keyword>
<keyword evidence="32" id="KW-1185">Reference proteome</keyword>
<evidence type="ECO:0000256" key="1">
    <source>
        <dbReference type="ARBA" id="ARBA00003920"/>
    </source>
</evidence>
<comment type="similarity">
    <text evidence="4 27">Belongs to the mitochondrial carrier (TC 2.A.29) family.</text>
</comment>
<dbReference type="PROSITE" id="PS00261">
    <property type="entry name" value="GLYCO_HORMONE_BETA_1"/>
    <property type="match status" value="1"/>
</dbReference>
<evidence type="ECO:0000313" key="31">
    <source>
        <dbReference type="EMBL" id="KAK2861806.1"/>
    </source>
</evidence>
<keyword evidence="8" id="KW-0964">Secreted</keyword>
<dbReference type="Gene3D" id="2.10.90.10">
    <property type="entry name" value="Cystine-knot cytokines"/>
    <property type="match status" value="1"/>
</dbReference>
<dbReference type="PROSITE" id="PS50920">
    <property type="entry name" value="SOLCAR"/>
    <property type="match status" value="3"/>
</dbReference>
<evidence type="ECO:0000256" key="26">
    <source>
        <dbReference type="PROSITE-ProRule" id="PRU00282"/>
    </source>
</evidence>
<evidence type="ECO:0000256" key="24">
    <source>
        <dbReference type="ARBA" id="ARBA00077521"/>
    </source>
</evidence>
<evidence type="ECO:0000256" key="19">
    <source>
        <dbReference type="ARBA" id="ARBA00041877"/>
    </source>
</evidence>
<comment type="caution">
    <text evidence="31">The sequence shown here is derived from an EMBL/GenBank/DDBJ whole genome shotgun (WGS) entry which is preliminary data.</text>
</comment>
<feature type="signal peptide" evidence="29">
    <location>
        <begin position="1"/>
        <end position="20"/>
    </location>
</feature>
<dbReference type="PANTHER" id="PTHR45678">
    <property type="entry name" value="MITOCHONDRIAL 2-OXODICARBOXYLATE CARRIER 1-RELATED"/>
    <property type="match status" value="1"/>
</dbReference>
<evidence type="ECO:0000256" key="21">
    <source>
        <dbReference type="ARBA" id="ARBA00045192"/>
    </source>
</evidence>
<protein>
    <recommendedName>
        <fullName evidence="23">Gonadotropin subunit beta-2</fullName>
    </recommendedName>
    <alternativeName>
        <fullName evidence="24">GTH-II-beta</fullName>
    </alternativeName>
    <alternativeName>
        <fullName evidence="20">Glutamate/H(+) symporter 1</fullName>
    </alternativeName>
    <alternativeName>
        <fullName evidence="25">Gonadotropin beta-II chain</fullName>
    </alternativeName>
    <alternativeName>
        <fullName evidence="18">Mitochondrial glutamate carrier 1</fullName>
    </alternativeName>
    <alternativeName>
        <fullName evidence="19">Solute carrier family 25 member 22</fullName>
    </alternativeName>
</protein>
<dbReference type="GO" id="GO:0005179">
    <property type="term" value="F:hormone activity"/>
    <property type="evidence" value="ECO:0007669"/>
    <property type="project" value="UniProtKB-KW"/>
</dbReference>
<feature type="repeat" description="Solcar" evidence="26">
    <location>
        <begin position="434"/>
        <end position="523"/>
    </location>
</feature>
<comment type="function">
    <text evidence="1">Involved in gametogenesis and steroidogenesis.</text>
</comment>